<reference evidence="2" key="1">
    <citation type="submission" date="2023-08" db="EMBL/GenBank/DDBJ databases">
        <title>Black Yeasts Isolated from many extreme environments.</title>
        <authorList>
            <person name="Coleine C."/>
            <person name="Stajich J.E."/>
            <person name="Selbmann L."/>
        </authorList>
    </citation>
    <scope>NUCLEOTIDE SEQUENCE</scope>
    <source>
        <strain evidence="2">CCFEE 5401</strain>
    </source>
</reference>
<organism evidence="2 3">
    <name type="scientific">Meristemomyces frigidus</name>
    <dbReference type="NCBI Taxonomy" id="1508187"/>
    <lineage>
        <taxon>Eukaryota</taxon>
        <taxon>Fungi</taxon>
        <taxon>Dikarya</taxon>
        <taxon>Ascomycota</taxon>
        <taxon>Pezizomycotina</taxon>
        <taxon>Dothideomycetes</taxon>
        <taxon>Dothideomycetidae</taxon>
        <taxon>Mycosphaerellales</taxon>
        <taxon>Teratosphaeriaceae</taxon>
        <taxon>Meristemomyces</taxon>
    </lineage>
</organism>
<dbReference type="Proteomes" id="UP001310890">
    <property type="component" value="Unassembled WGS sequence"/>
</dbReference>
<feature type="region of interest" description="Disordered" evidence="1">
    <location>
        <begin position="1"/>
        <end position="51"/>
    </location>
</feature>
<gene>
    <name evidence="2" type="ORF">LTR62_004505</name>
</gene>
<evidence type="ECO:0000313" key="2">
    <source>
        <dbReference type="EMBL" id="KAK5111971.1"/>
    </source>
</evidence>
<comment type="caution">
    <text evidence="2">The sequence shown here is derived from an EMBL/GenBank/DDBJ whole genome shotgun (WGS) entry which is preliminary data.</text>
</comment>
<feature type="region of interest" description="Disordered" evidence="1">
    <location>
        <begin position="157"/>
        <end position="180"/>
    </location>
</feature>
<proteinExistence type="predicted"/>
<dbReference type="AlphaFoldDB" id="A0AAN7TGU3"/>
<dbReference type="EMBL" id="JAVRRL010000034">
    <property type="protein sequence ID" value="KAK5111971.1"/>
    <property type="molecule type" value="Genomic_DNA"/>
</dbReference>
<feature type="region of interest" description="Disordered" evidence="1">
    <location>
        <begin position="311"/>
        <end position="339"/>
    </location>
</feature>
<accession>A0AAN7TGU3</accession>
<evidence type="ECO:0000313" key="3">
    <source>
        <dbReference type="Proteomes" id="UP001310890"/>
    </source>
</evidence>
<feature type="region of interest" description="Disordered" evidence="1">
    <location>
        <begin position="226"/>
        <end position="281"/>
    </location>
</feature>
<sequence length="339" mass="36764">MSVAILPSSPVAYGQPSAPSMSAPGPSPAKRPKLSLDTQATPPAFGKASTSLRLETLSATSPTARHTFQNGYSVASQLRKPGVRRPALKPLTTTVPPDTTRKPTPLRTELHNATESFEQTCSSSTSATSASTIDTLSAEVPYKWSYNIRSILRNGPLPRDLNKRRSSTNTKPMFPTAKKVAFRAPLTEEISTTKYTLAHSDLESSSSTISTLELPPAKFILTHDREEQETTLAKPDQQEQQEKWTAVSPQTGHKRDSSSDDEEDNNEICPATPVAGRKKRHRQWVWTLGPIENTSSNAAQAKEGLHVQGTHTTTANEKDGIQAANKPIEGGEEQIDSAS</sequence>
<protein>
    <submittedName>
        <fullName evidence="2">Uncharacterized protein</fullName>
    </submittedName>
</protein>
<name>A0AAN7TGU3_9PEZI</name>
<feature type="compositionally biased region" description="Acidic residues" evidence="1">
    <location>
        <begin position="330"/>
        <end position="339"/>
    </location>
</feature>
<evidence type="ECO:0000256" key="1">
    <source>
        <dbReference type="SAM" id="MobiDB-lite"/>
    </source>
</evidence>